<sequence>MATAICITTNSNGNGTISELKIMVIKLANNAVRESINVLIRMVTMAYGIMYTLKRSSWLVIAVRATKEVINRTINMTCFLFLYS</sequence>
<accession>A0A645AS14</accession>
<name>A0A645AS14_9ZZZZ</name>
<protein>
    <submittedName>
        <fullName evidence="1">Uncharacterized protein</fullName>
    </submittedName>
</protein>
<dbReference type="AlphaFoldDB" id="A0A645AS14"/>
<dbReference type="EMBL" id="VSSQ01015386">
    <property type="protein sequence ID" value="MPM55686.1"/>
    <property type="molecule type" value="Genomic_DNA"/>
</dbReference>
<organism evidence="1">
    <name type="scientific">bioreactor metagenome</name>
    <dbReference type="NCBI Taxonomy" id="1076179"/>
    <lineage>
        <taxon>unclassified sequences</taxon>
        <taxon>metagenomes</taxon>
        <taxon>ecological metagenomes</taxon>
    </lineage>
</organism>
<evidence type="ECO:0000313" key="1">
    <source>
        <dbReference type="EMBL" id="MPM55686.1"/>
    </source>
</evidence>
<reference evidence="1" key="1">
    <citation type="submission" date="2019-08" db="EMBL/GenBank/DDBJ databases">
        <authorList>
            <person name="Kucharzyk K."/>
            <person name="Murdoch R.W."/>
            <person name="Higgins S."/>
            <person name="Loffler F."/>
        </authorList>
    </citation>
    <scope>NUCLEOTIDE SEQUENCE</scope>
</reference>
<proteinExistence type="predicted"/>
<comment type="caution">
    <text evidence="1">The sequence shown here is derived from an EMBL/GenBank/DDBJ whole genome shotgun (WGS) entry which is preliminary data.</text>
</comment>
<gene>
    <name evidence="1" type="ORF">SDC9_102483</name>
</gene>